<sequence>MEEPKPPSQPPQASPQPVVLVVNPASMDPTQRYYARQPYLNRGAQFSNGCRCLLPHMILLCTLGGMILFIGVVNTFFGLHAGVIFLVPGGILLGLGIYLIVTAKRQFDSLPSDHPDRAKYCYRSIYQASGPTVYAVPPLQNQVMANPAHAGGQVYHIMPVPQGTSVPTSAGLNGVQYQYIAPGYIPPGRSTPQGAYVPENDLPPAYSDVVHNV</sequence>
<gene>
    <name evidence="2" type="ORF">GWK47_022772</name>
</gene>
<evidence type="ECO:0000313" key="2">
    <source>
        <dbReference type="EMBL" id="KAG0710444.1"/>
    </source>
</evidence>
<keyword evidence="1" id="KW-0812">Transmembrane</keyword>
<name>A0A8J4XRZ2_CHIOP</name>
<accession>A0A8J4XRZ2</accession>
<dbReference type="AlphaFoldDB" id="A0A8J4XRZ2"/>
<proteinExistence type="predicted"/>
<organism evidence="2 3">
    <name type="scientific">Chionoecetes opilio</name>
    <name type="common">Atlantic snow crab</name>
    <name type="synonym">Cancer opilio</name>
    <dbReference type="NCBI Taxonomy" id="41210"/>
    <lineage>
        <taxon>Eukaryota</taxon>
        <taxon>Metazoa</taxon>
        <taxon>Ecdysozoa</taxon>
        <taxon>Arthropoda</taxon>
        <taxon>Crustacea</taxon>
        <taxon>Multicrustacea</taxon>
        <taxon>Malacostraca</taxon>
        <taxon>Eumalacostraca</taxon>
        <taxon>Eucarida</taxon>
        <taxon>Decapoda</taxon>
        <taxon>Pleocyemata</taxon>
        <taxon>Brachyura</taxon>
        <taxon>Eubrachyura</taxon>
        <taxon>Majoidea</taxon>
        <taxon>Majidae</taxon>
        <taxon>Chionoecetes</taxon>
    </lineage>
</organism>
<evidence type="ECO:0000256" key="1">
    <source>
        <dbReference type="SAM" id="Phobius"/>
    </source>
</evidence>
<feature type="transmembrane region" description="Helical" evidence="1">
    <location>
        <begin position="52"/>
        <end position="73"/>
    </location>
</feature>
<feature type="transmembrane region" description="Helical" evidence="1">
    <location>
        <begin position="79"/>
        <end position="101"/>
    </location>
</feature>
<dbReference type="OrthoDB" id="6378053at2759"/>
<dbReference type="Proteomes" id="UP000770661">
    <property type="component" value="Unassembled WGS sequence"/>
</dbReference>
<dbReference type="EMBL" id="JACEEZ010024189">
    <property type="protein sequence ID" value="KAG0710444.1"/>
    <property type="molecule type" value="Genomic_DNA"/>
</dbReference>
<keyword evidence="1" id="KW-0472">Membrane</keyword>
<keyword evidence="3" id="KW-1185">Reference proteome</keyword>
<protein>
    <submittedName>
        <fullName evidence="2">Uncharacterized protein</fullName>
    </submittedName>
</protein>
<reference evidence="2" key="1">
    <citation type="submission" date="2020-07" db="EMBL/GenBank/DDBJ databases">
        <title>The High-quality genome of the commercially important snow crab, Chionoecetes opilio.</title>
        <authorList>
            <person name="Jeong J.-H."/>
            <person name="Ryu S."/>
        </authorList>
    </citation>
    <scope>NUCLEOTIDE SEQUENCE</scope>
    <source>
        <strain evidence="2">MADBK_172401_WGS</strain>
        <tissue evidence="2">Digestive gland</tissue>
    </source>
</reference>
<comment type="caution">
    <text evidence="2">The sequence shown here is derived from an EMBL/GenBank/DDBJ whole genome shotgun (WGS) entry which is preliminary data.</text>
</comment>
<keyword evidence="1" id="KW-1133">Transmembrane helix</keyword>
<evidence type="ECO:0000313" key="3">
    <source>
        <dbReference type="Proteomes" id="UP000770661"/>
    </source>
</evidence>